<dbReference type="PIRSF" id="PIRSF039090">
    <property type="entry name" value="Flis"/>
    <property type="match status" value="1"/>
</dbReference>
<organism evidence="7 8">
    <name type="scientific">Cohnella fermenti</name>
    <dbReference type="NCBI Taxonomy" id="2565925"/>
    <lineage>
        <taxon>Bacteria</taxon>
        <taxon>Bacillati</taxon>
        <taxon>Bacillota</taxon>
        <taxon>Bacilli</taxon>
        <taxon>Bacillales</taxon>
        <taxon>Paenibacillaceae</taxon>
        <taxon>Cohnella</taxon>
    </lineage>
</organism>
<dbReference type="SUPFAM" id="SSF101116">
    <property type="entry name" value="Flagellar export chaperone FliS"/>
    <property type="match status" value="1"/>
</dbReference>
<proteinExistence type="inferred from homology"/>
<keyword evidence="7" id="KW-0282">Flagellum</keyword>
<dbReference type="AlphaFoldDB" id="A0A4S4C024"/>
<sequence>MFNQAGYQNYVKSKYTTASPHRLVQMLFEAALTNIGRASQALDKKQISDSNMFIQKTHKIVSELLFSLNEEKGGELAANLKNIYLYILDRLVQANVKKDKTILMECDGLLREIKSAWDQIGKEVSIGQG</sequence>
<comment type="similarity">
    <text evidence="2 6">Belongs to the FliS family.</text>
</comment>
<evidence type="ECO:0000256" key="5">
    <source>
        <dbReference type="ARBA" id="ARBA00023186"/>
    </source>
</evidence>
<dbReference type="RefSeq" id="WP_136369642.1">
    <property type="nucleotide sequence ID" value="NZ_SSOB01000010.1"/>
</dbReference>
<keyword evidence="8" id="KW-1185">Reference proteome</keyword>
<dbReference type="InterPro" id="IPR036584">
    <property type="entry name" value="FliS_sf"/>
</dbReference>
<gene>
    <name evidence="7" type="primary">fliS</name>
    <name evidence="7" type="ORF">E6C55_09980</name>
</gene>
<dbReference type="Pfam" id="PF02561">
    <property type="entry name" value="FliS"/>
    <property type="match status" value="1"/>
</dbReference>
<dbReference type="OrthoDB" id="1524959at2"/>
<evidence type="ECO:0000256" key="1">
    <source>
        <dbReference type="ARBA" id="ARBA00004514"/>
    </source>
</evidence>
<dbReference type="CDD" id="cd16098">
    <property type="entry name" value="FliS"/>
    <property type="match status" value="1"/>
</dbReference>
<evidence type="ECO:0000256" key="4">
    <source>
        <dbReference type="ARBA" id="ARBA00022795"/>
    </source>
</evidence>
<dbReference type="InterPro" id="IPR003713">
    <property type="entry name" value="FliS"/>
</dbReference>
<name>A0A4S4C024_9BACL</name>
<dbReference type="Proteomes" id="UP000310636">
    <property type="component" value="Unassembled WGS sequence"/>
</dbReference>
<comment type="subcellular location">
    <subcellularLocation>
        <location evidence="1 6">Cytoplasm</location>
        <location evidence="1 6">Cytosol</location>
    </subcellularLocation>
</comment>
<dbReference type="PANTHER" id="PTHR34773">
    <property type="entry name" value="FLAGELLAR SECRETION CHAPERONE FLIS"/>
    <property type="match status" value="1"/>
</dbReference>
<dbReference type="GO" id="GO:0044780">
    <property type="term" value="P:bacterial-type flagellum assembly"/>
    <property type="evidence" value="ECO:0007669"/>
    <property type="project" value="InterPro"/>
</dbReference>
<keyword evidence="5" id="KW-0143">Chaperone</keyword>
<evidence type="ECO:0000313" key="7">
    <source>
        <dbReference type="EMBL" id="THF80803.1"/>
    </source>
</evidence>
<accession>A0A4S4C024</accession>
<keyword evidence="7" id="KW-0969">Cilium</keyword>
<dbReference type="GO" id="GO:0005829">
    <property type="term" value="C:cytosol"/>
    <property type="evidence" value="ECO:0007669"/>
    <property type="project" value="UniProtKB-SubCell"/>
</dbReference>
<reference evidence="7 8" key="1">
    <citation type="submission" date="2019-04" db="EMBL/GenBank/DDBJ databases">
        <title>Cohnella sp. nov. isolated from preserved vegetables.</title>
        <authorList>
            <person name="Lin S.-Y."/>
            <person name="Hung M.-H."/>
            <person name="Young C.-C."/>
        </authorList>
    </citation>
    <scope>NUCLEOTIDE SEQUENCE [LARGE SCALE GENOMIC DNA]</scope>
    <source>
        <strain evidence="7 8">CC-MHH1044</strain>
    </source>
</reference>
<keyword evidence="3 6" id="KW-0963">Cytoplasm</keyword>
<evidence type="ECO:0000256" key="2">
    <source>
        <dbReference type="ARBA" id="ARBA00008787"/>
    </source>
</evidence>
<dbReference type="Gene3D" id="1.20.120.340">
    <property type="entry name" value="Flagellar protein FliS"/>
    <property type="match status" value="1"/>
</dbReference>
<keyword evidence="7" id="KW-0966">Cell projection</keyword>
<dbReference type="NCBIfam" id="TIGR00208">
    <property type="entry name" value="fliS"/>
    <property type="match status" value="1"/>
</dbReference>
<comment type="caution">
    <text evidence="7">The sequence shown here is derived from an EMBL/GenBank/DDBJ whole genome shotgun (WGS) entry which is preliminary data.</text>
</comment>
<evidence type="ECO:0000313" key="8">
    <source>
        <dbReference type="Proteomes" id="UP000310636"/>
    </source>
</evidence>
<protein>
    <recommendedName>
        <fullName evidence="6">Flagellar secretion chaperone FliS</fullName>
    </recommendedName>
</protein>
<evidence type="ECO:0000256" key="3">
    <source>
        <dbReference type="ARBA" id="ARBA00022490"/>
    </source>
</evidence>
<evidence type="ECO:0000256" key="6">
    <source>
        <dbReference type="PIRNR" id="PIRNR039090"/>
    </source>
</evidence>
<keyword evidence="4 6" id="KW-1005">Bacterial flagellum biogenesis</keyword>
<dbReference type="GO" id="GO:0071973">
    <property type="term" value="P:bacterial-type flagellum-dependent cell motility"/>
    <property type="evidence" value="ECO:0007669"/>
    <property type="project" value="TreeGrafter"/>
</dbReference>
<dbReference type="PANTHER" id="PTHR34773:SF1">
    <property type="entry name" value="FLAGELLAR SECRETION CHAPERONE FLIS"/>
    <property type="match status" value="1"/>
</dbReference>
<dbReference type="EMBL" id="SSOB01000010">
    <property type="protein sequence ID" value="THF80803.1"/>
    <property type="molecule type" value="Genomic_DNA"/>
</dbReference>